<sequence>MRVFFPLHLPLPYANPPAAISFLHPIFFLPHLFVHGCLDWLIPSSESASLWLLSQSSLFSNEFEQQTLFQDGLVAHYPLCTMVALFVLVKLVFVIIYLLVTGVMYPMTPLEWFVLINEILRYRFLKKKGKASEPK</sequence>
<keyword evidence="1" id="KW-1133">Transmembrane helix</keyword>
<proteinExistence type="predicted"/>
<keyword evidence="3" id="KW-1185">Reference proteome</keyword>
<feature type="transmembrane region" description="Helical" evidence="1">
    <location>
        <begin position="83"/>
        <end position="105"/>
    </location>
</feature>
<evidence type="ECO:0000313" key="2">
    <source>
        <dbReference type="EMBL" id="RXH69071.1"/>
    </source>
</evidence>
<gene>
    <name evidence="2" type="ORF">DVH24_031404</name>
</gene>
<feature type="transmembrane region" description="Helical" evidence="1">
    <location>
        <begin position="20"/>
        <end position="42"/>
    </location>
</feature>
<dbReference type="Proteomes" id="UP000290289">
    <property type="component" value="Chromosome 17"/>
</dbReference>
<organism evidence="2 3">
    <name type="scientific">Malus domestica</name>
    <name type="common">Apple</name>
    <name type="synonym">Pyrus malus</name>
    <dbReference type="NCBI Taxonomy" id="3750"/>
    <lineage>
        <taxon>Eukaryota</taxon>
        <taxon>Viridiplantae</taxon>
        <taxon>Streptophyta</taxon>
        <taxon>Embryophyta</taxon>
        <taxon>Tracheophyta</taxon>
        <taxon>Spermatophyta</taxon>
        <taxon>Magnoliopsida</taxon>
        <taxon>eudicotyledons</taxon>
        <taxon>Gunneridae</taxon>
        <taxon>Pentapetalae</taxon>
        <taxon>rosids</taxon>
        <taxon>fabids</taxon>
        <taxon>Rosales</taxon>
        <taxon>Rosaceae</taxon>
        <taxon>Amygdaloideae</taxon>
        <taxon>Maleae</taxon>
        <taxon>Malus</taxon>
    </lineage>
</organism>
<comment type="caution">
    <text evidence="2">The sequence shown here is derived from an EMBL/GenBank/DDBJ whole genome shotgun (WGS) entry which is preliminary data.</text>
</comment>
<evidence type="ECO:0000313" key="3">
    <source>
        <dbReference type="Proteomes" id="UP000290289"/>
    </source>
</evidence>
<keyword evidence="1" id="KW-0472">Membrane</keyword>
<evidence type="ECO:0000256" key="1">
    <source>
        <dbReference type="SAM" id="Phobius"/>
    </source>
</evidence>
<dbReference type="EMBL" id="RDQH01000343">
    <property type="protein sequence ID" value="RXH69071.1"/>
    <property type="molecule type" value="Genomic_DNA"/>
</dbReference>
<keyword evidence="1" id="KW-0812">Transmembrane</keyword>
<reference evidence="2 3" key="1">
    <citation type="submission" date="2018-10" db="EMBL/GenBank/DDBJ databases">
        <title>A high-quality apple genome assembly.</title>
        <authorList>
            <person name="Hu J."/>
        </authorList>
    </citation>
    <scope>NUCLEOTIDE SEQUENCE [LARGE SCALE GENOMIC DNA]</scope>
    <source>
        <strain evidence="3">cv. HFTH1</strain>
        <tissue evidence="2">Young leaf</tissue>
    </source>
</reference>
<name>A0A498HIV7_MALDO</name>
<accession>A0A498HIV7</accession>
<dbReference type="AlphaFoldDB" id="A0A498HIV7"/>
<protein>
    <submittedName>
        <fullName evidence="2">Uncharacterized protein</fullName>
    </submittedName>
</protein>